<evidence type="ECO:0000259" key="1">
    <source>
        <dbReference type="Pfam" id="PF00990"/>
    </source>
</evidence>
<dbReference type="InterPro" id="IPR000160">
    <property type="entry name" value="GGDEF_dom"/>
</dbReference>
<name>A0A0F8X283_9ZZZZ</name>
<dbReference type="EMBL" id="LAZR01065741">
    <property type="protein sequence ID" value="KKK54935.1"/>
    <property type="molecule type" value="Genomic_DNA"/>
</dbReference>
<dbReference type="SUPFAM" id="SSF55073">
    <property type="entry name" value="Nucleotide cyclase"/>
    <property type="match status" value="1"/>
</dbReference>
<comment type="caution">
    <text evidence="2">The sequence shown here is derived from an EMBL/GenBank/DDBJ whole genome shotgun (WGS) entry which is preliminary data.</text>
</comment>
<accession>A0A0F8X283</accession>
<gene>
    <name evidence="2" type="ORF">LCGC14_3079660</name>
</gene>
<organism evidence="2">
    <name type="scientific">marine sediment metagenome</name>
    <dbReference type="NCBI Taxonomy" id="412755"/>
    <lineage>
        <taxon>unclassified sequences</taxon>
        <taxon>metagenomes</taxon>
        <taxon>ecological metagenomes</taxon>
    </lineage>
</organism>
<dbReference type="AlphaFoldDB" id="A0A0F8X283"/>
<feature type="non-terminal residue" evidence="2">
    <location>
        <position position="1"/>
    </location>
</feature>
<proteinExistence type="predicted"/>
<protein>
    <recommendedName>
        <fullName evidence="1">GGDEF domain-containing protein</fullName>
    </recommendedName>
</protein>
<reference evidence="2" key="1">
    <citation type="journal article" date="2015" name="Nature">
        <title>Complex archaea that bridge the gap between prokaryotes and eukaryotes.</title>
        <authorList>
            <person name="Spang A."/>
            <person name="Saw J.H."/>
            <person name="Jorgensen S.L."/>
            <person name="Zaremba-Niedzwiedzka K."/>
            <person name="Martijn J."/>
            <person name="Lind A.E."/>
            <person name="van Eijk R."/>
            <person name="Schleper C."/>
            <person name="Guy L."/>
            <person name="Ettema T.J."/>
        </authorList>
    </citation>
    <scope>NUCLEOTIDE SEQUENCE</scope>
</reference>
<dbReference type="Pfam" id="PF00990">
    <property type="entry name" value="GGDEF"/>
    <property type="match status" value="1"/>
</dbReference>
<dbReference type="InterPro" id="IPR043128">
    <property type="entry name" value="Rev_trsase/Diguanyl_cyclase"/>
</dbReference>
<feature type="domain" description="GGDEF" evidence="1">
    <location>
        <begin position="7"/>
        <end position="41"/>
    </location>
</feature>
<sequence>LKVNVCDLSLSIGYSFTDKQKQPFEKLLNDADQAMYKNKQAYKLAKK</sequence>
<dbReference type="InterPro" id="IPR029787">
    <property type="entry name" value="Nucleotide_cyclase"/>
</dbReference>
<dbReference type="Gene3D" id="3.30.70.270">
    <property type="match status" value="1"/>
</dbReference>
<evidence type="ECO:0000313" key="2">
    <source>
        <dbReference type="EMBL" id="KKK54935.1"/>
    </source>
</evidence>